<dbReference type="Gene3D" id="2.130.10.10">
    <property type="entry name" value="YVTN repeat-like/Quinoprotein amine dehydrogenase"/>
    <property type="match status" value="1"/>
</dbReference>
<dbReference type="Proteomes" id="UP000178615">
    <property type="component" value="Unassembled WGS sequence"/>
</dbReference>
<evidence type="ECO:0000256" key="1">
    <source>
        <dbReference type="SAM" id="Phobius"/>
    </source>
</evidence>
<accession>A0A1F4UMC9</accession>
<evidence type="ECO:0000313" key="2">
    <source>
        <dbReference type="EMBL" id="OGC45363.1"/>
    </source>
</evidence>
<keyword evidence="1" id="KW-0472">Membrane</keyword>
<feature type="transmembrane region" description="Helical" evidence="1">
    <location>
        <begin position="35"/>
        <end position="54"/>
    </location>
</feature>
<sequence>MESESKNNEVTPKSDNILDPTIFGKEKKHKHPRTAILLLILVLSLLVILTLALIDSTIVNMSDLLVFYLRGGKVVNPVINVVPNTVNITGDAKLNSKTGNQDSSCESLKKYENKTDLNIIGREVVKDENEKIILNLISTRTMDLPDGQQGKIVAFDIDSKNNKIAYILGVDPIDKNEYIFENRVVYISDLLDGSTTKVYETEDILGESPDRSDGLTAIGFSDDGDVLAVTTFDRIYSYNISDKDLSLLHEYTTGRSGPGYSAYTNPVFSPDNNYLLITEGHYEGFTDMVFDINKEEFLDITFGGYVLGTDAVGWYGNRLIVHEYGEFDTGNFTEDSKAYFIDPQNPFEKESVWESKDGGNQSLYISGDHLYYSYETSKTGGEYACNNIKMKYEITSQFSNLSRLNLKTGEDKKILTIDSTESSGVDAPNYELFVYGSYYLKGVEQLLMEIRHDGKEPIYRVGKSEPYGVIELVI</sequence>
<dbReference type="SUPFAM" id="SSF50969">
    <property type="entry name" value="YVTN repeat-like/Quinoprotein amine dehydrogenase"/>
    <property type="match status" value="1"/>
</dbReference>
<evidence type="ECO:0000313" key="3">
    <source>
        <dbReference type="Proteomes" id="UP000178615"/>
    </source>
</evidence>
<keyword evidence="1" id="KW-1133">Transmembrane helix</keyword>
<dbReference type="EMBL" id="MEUV01000041">
    <property type="protein sequence ID" value="OGC45363.1"/>
    <property type="molecule type" value="Genomic_DNA"/>
</dbReference>
<dbReference type="AlphaFoldDB" id="A0A1F4UMC9"/>
<dbReference type="InterPro" id="IPR011044">
    <property type="entry name" value="Quino_amine_DH_bsu"/>
</dbReference>
<gene>
    <name evidence="2" type="ORF">A2V49_00700</name>
</gene>
<dbReference type="InterPro" id="IPR015943">
    <property type="entry name" value="WD40/YVTN_repeat-like_dom_sf"/>
</dbReference>
<reference evidence="2 3" key="1">
    <citation type="journal article" date="2016" name="Nat. Commun.">
        <title>Thousands of microbial genomes shed light on interconnected biogeochemical processes in an aquifer system.</title>
        <authorList>
            <person name="Anantharaman K."/>
            <person name="Brown C.T."/>
            <person name="Hug L.A."/>
            <person name="Sharon I."/>
            <person name="Castelle C.J."/>
            <person name="Probst A.J."/>
            <person name="Thomas B.C."/>
            <person name="Singh A."/>
            <person name="Wilkins M.J."/>
            <person name="Karaoz U."/>
            <person name="Brodie E.L."/>
            <person name="Williams K.H."/>
            <person name="Hubbard S.S."/>
            <person name="Banfield J.F."/>
        </authorList>
    </citation>
    <scope>NUCLEOTIDE SEQUENCE [LARGE SCALE GENOMIC DNA]</scope>
</reference>
<keyword evidence="1" id="KW-0812">Transmembrane</keyword>
<organism evidence="2 3">
    <name type="scientific">candidate division WWE3 bacterium RBG_19FT_COMBO_34_6</name>
    <dbReference type="NCBI Taxonomy" id="1802612"/>
    <lineage>
        <taxon>Bacteria</taxon>
        <taxon>Katanobacteria</taxon>
    </lineage>
</organism>
<proteinExistence type="predicted"/>
<comment type="caution">
    <text evidence="2">The sequence shown here is derived from an EMBL/GenBank/DDBJ whole genome shotgun (WGS) entry which is preliminary data.</text>
</comment>
<name>A0A1F4UMC9_UNCKA</name>
<protein>
    <submittedName>
        <fullName evidence="2">Uncharacterized protein</fullName>
    </submittedName>
</protein>